<dbReference type="EMBL" id="RDPI01000011">
    <property type="protein sequence ID" value="MBF4373666.1"/>
    <property type="molecule type" value="Genomic_DNA"/>
</dbReference>
<evidence type="ECO:0000313" key="2">
    <source>
        <dbReference type="EMBL" id="MBF4373666.1"/>
    </source>
</evidence>
<protein>
    <submittedName>
        <fullName evidence="2">DUF262 domain-containing protein</fullName>
    </submittedName>
</protein>
<evidence type="ECO:0000259" key="1">
    <source>
        <dbReference type="Pfam" id="PF03235"/>
    </source>
</evidence>
<organism evidence="2 3">
    <name type="scientific">Vibrio anguillarum</name>
    <name type="common">Listonella anguillarum</name>
    <dbReference type="NCBI Taxonomy" id="55601"/>
    <lineage>
        <taxon>Bacteria</taxon>
        <taxon>Pseudomonadati</taxon>
        <taxon>Pseudomonadota</taxon>
        <taxon>Gammaproteobacteria</taxon>
        <taxon>Vibrionales</taxon>
        <taxon>Vibrionaceae</taxon>
        <taxon>Vibrio</taxon>
    </lineage>
</organism>
<name>A0ABR9Z5C5_VIBAN</name>
<evidence type="ECO:0000313" key="3">
    <source>
        <dbReference type="Proteomes" id="UP000726136"/>
    </source>
</evidence>
<comment type="caution">
    <text evidence="2">The sequence shown here is derived from an EMBL/GenBank/DDBJ whole genome shotgun (WGS) entry which is preliminary data.</text>
</comment>
<keyword evidence="3" id="KW-1185">Reference proteome</keyword>
<dbReference type="InterPro" id="IPR004919">
    <property type="entry name" value="GmrSD_N"/>
</dbReference>
<dbReference type="PANTHER" id="PTHR39639:SF1">
    <property type="entry name" value="DUF262 DOMAIN-CONTAINING PROTEIN"/>
    <property type="match status" value="1"/>
</dbReference>
<sequence>MHFKDVLSDIEKLVGKQLQSINPKTPPIYITKIDHDSKKYFISSNPNEEGNTRFFWELEDIWSELARKGFCSVDQALFGSGSSRNQPETIFAHLPYIQHFRLKARKHIFLRGTPVHELGTLSELTGDELSQVLAKIDNYLNLSYLEISEKQSEIISRLTSTLKKAQRQFVNDVTREMKVILDSFVELERIVSDAVVTINGELIELAPIKSTNNLRLPVVSVEEYIEDETFTGIENETKELVSEDNWHYDASVSKATPLPDERVSGGLRIRHMTPVLTLIFDRLSFDEIELQPDFQREDRIWKLERKSKLIESILMGLPLPAFYFAEKIDGDWIVVDGLQRITTVFDFMRDRFPLDKLESIDSNYNGMYFSDLSRLDKRKIREYQITAHIIDAESDKENLIVELFHRINTYGVQLSNQEIRSAMYQGSSVTLLRYLSSSNEFITATGGKVSPQRQKDMELCLSGLAYIVLGYKNFDYKTYDSFLFSAMKKMNHLYLEIENKEGIDQGKSFISLSSSTEMLILEKKFKQGLQLAYEVFGEYAFKKTLDTKRSNSPLSKPLFEIIVATFACLEESQVEEVLANSESLGLTLYMAISDDSKEFSTWESDYYTDEKRGFAYSLSSSTGKRVTIKYRFDAFRNILKKTTGVDVDIFPILEHINNDK</sequence>
<dbReference type="Proteomes" id="UP000726136">
    <property type="component" value="Unassembled WGS sequence"/>
</dbReference>
<reference evidence="2 3" key="1">
    <citation type="journal article" date="2021" name="PeerJ">
        <title>Analysis of 44 Vibrio anguillarum genomes reveals high genetic diversity.</title>
        <authorList>
            <person name="Hansen M.J."/>
            <person name="Dalsgaard I."/>
        </authorList>
    </citation>
    <scope>NUCLEOTIDE SEQUENCE [LARGE SCALE GENOMIC DNA]</scope>
    <source>
        <strain evidence="2 3">040915-1/1B</strain>
    </source>
</reference>
<accession>A0ABR9Z5C5</accession>
<dbReference type="PANTHER" id="PTHR39639">
    <property type="entry name" value="CHROMOSOME 16, WHOLE GENOME SHOTGUN SEQUENCE"/>
    <property type="match status" value="1"/>
</dbReference>
<feature type="domain" description="GmrSD restriction endonucleases N-terminal" evidence="1">
    <location>
        <begin position="290"/>
        <end position="424"/>
    </location>
</feature>
<proteinExistence type="predicted"/>
<gene>
    <name evidence="2" type="ORF">EAY46_11325</name>
</gene>
<dbReference type="Pfam" id="PF03235">
    <property type="entry name" value="GmrSD_N"/>
    <property type="match status" value="1"/>
</dbReference>
<dbReference type="RefSeq" id="WP_194663437.1">
    <property type="nucleotide sequence ID" value="NZ_RDPI01000011.1"/>
</dbReference>